<sequence length="238" mass="25774">MHSRVPVRPMLHVHSTFRAAISDTSLGIDVGSSTHIAGKKITFILGEKFCIFCRHDFQEHCRPKGLQCEAKGPADAGTSPKLKIRQSSYILAFAFDDGTRRLKKLAATPAKACREIVVLSGAGMQGGCGDELVAVSSCKGIVVLQAIQVVRFALLRRAKIVSGDAGRVEENLAVCVVEKRCSHDGISGGLLNYLMLTVCDGLLQPMARSVQTSISLTILPMDISQFGAIYRAHQKLFY</sequence>
<evidence type="ECO:0000313" key="2">
    <source>
        <dbReference type="Proteomes" id="UP000054007"/>
    </source>
</evidence>
<dbReference type="EMBL" id="KN880751">
    <property type="protein sequence ID" value="KIY62752.1"/>
    <property type="molecule type" value="Genomic_DNA"/>
</dbReference>
<evidence type="ECO:0000313" key="1">
    <source>
        <dbReference type="EMBL" id="KIY62752.1"/>
    </source>
</evidence>
<gene>
    <name evidence="1" type="ORF">CYLTODRAFT_414506</name>
</gene>
<dbReference type="Proteomes" id="UP000054007">
    <property type="component" value="Unassembled WGS sequence"/>
</dbReference>
<name>A0A0D7AX19_9AGAR</name>
<accession>A0A0D7AX19</accession>
<dbReference type="AlphaFoldDB" id="A0A0D7AX19"/>
<reference evidence="1 2" key="1">
    <citation type="journal article" date="2015" name="Fungal Genet. Biol.">
        <title>Evolution of novel wood decay mechanisms in Agaricales revealed by the genome sequences of Fistulina hepatica and Cylindrobasidium torrendii.</title>
        <authorList>
            <person name="Floudas D."/>
            <person name="Held B.W."/>
            <person name="Riley R."/>
            <person name="Nagy L.G."/>
            <person name="Koehler G."/>
            <person name="Ransdell A.S."/>
            <person name="Younus H."/>
            <person name="Chow J."/>
            <person name="Chiniquy J."/>
            <person name="Lipzen A."/>
            <person name="Tritt A."/>
            <person name="Sun H."/>
            <person name="Haridas S."/>
            <person name="LaButti K."/>
            <person name="Ohm R.A."/>
            <person name="Kues U."/>
            <person name="Blanchette R.A."/>
            <person name="Grigoriev I.V."/>
            <person name="Minto R.E."/>
            <person name="Hibbett D.S."/>
        </authorList>
    </citation>
    <scope>NUCLEOTIDE SEQUENCE [LARGE SCALE GENOMIC DNA]</scope>
    <source>
        <strain evidence="1 2">FP15055 ss-10</strain>
    </source>
</reference>
<proteinExistence type="predicted"/>
<organism evidence="1 2">
    <name type="scientific">Cylindrobasidium torrendii FP15055 ss-10</name>
    <dbReference type="NCBI Taxonomy" id="1314674"/>
    <lineage>
        <taxon>Eukaryota</taxon>
        <taxon>Fungi</taxon>
        <taxon>Dikarya</taxon>
        <taxon>Basidiomycota</taxon>
        <taxon>Agaricomycotina</taxon>
        <taxon>Agaricomycetes</taxon>
        <taxon>Agaricomycetidae</taxon>
        <taxon>Agaricales</taxon>
        <taxon>Marasmiineae</taxon>
        <taxon>Physalacriaceae</taxon>
        <taxon>Cylindrobasidium</taxon>
    </lineage>
</organism>
<protein>
    <submittedName>
        <fullName evidence="1">Uncharacterized protein</fullName>
    </submittedName>
</protein>
<keyword evidence="2" id="KW-1185">Reference proteome</keyword>